<dbReference type="Gene3D" id="1.10.287.130">
    <property type="match status" value="1"/>
</dbReference>
<evidence type="ECO:0000256" key="2">
    <source>
        <dbReference type="ARBA" id="ARBA00004370"/>
    </source>
</evidence>
<keyword evidence="6" id="KW-0547">Nucleotide-binding</keyword>
<dbReference type="InterPro" id="IPR011006">
    <property type="entry name" value="CheY-like_superfamily"/>
</dbReference>
<dbReference type="Gene3D" id="3.40.50.2300">
    <property type="match status" value="1"/>
</dbReference>
<dbReference type="InterPro" id="IPR003594">
    <property type="entry name" value="HATPase_dom"/>
</dbReference>
<dbReference type="PANTHER" id="PTHR45339:SF1">
    <property type="entry name" value="HYBRID SIGNAL TRANSDUCTION HISTIDINE KINASE J"/>
    <property type="match status" value="1"/>
</dbReference>
<comment type="subcellular location">
    <subcellularLocation>
        <location evidence="2">Membrane</location>
    </subcellularLocation>
</comment>
<dbReference type="SUPFAM" id="SSF55874">
    <property type="entry name" value="ATPase domain of HSP90 chaperone/DNA topoisomerase II/histidine kinase"/>
    <property type="match status" value="1"/>
</dbReference>
<dbReference type="PROSITE" id="PS50109">
    <property type="entry name" value="HIS_KIN"/>
    <property type="match status" value="1"/>
</dbReference>
<dbReference type="SUPFAM" id="SSF52172">
    <property type="entry name" value="CheY-like"/>
    <property type="match status" value="1"/>
</dbReference>
<dbReference type="InterPro" id="IPR003661">
    <property type="entry name" value="HisK_dim/P_dom"/>
</dbReference>
<accession>X0SF95</accession>
<evidence type="ECO:0000256" key="5">
    <source>
        <dbReference type="ARBA" id="ARBA00022679"/>
    </source>
</evidence>
<evidence type="ECO:0000256" key="4">
    <source>
        <dbReference type="ARBA" id="ARBA00022553"/>
    </source>
</evidence>
<organism evidence="13">
    <name type="scientific">marine sediment metagenome</name>
    <dbReference type="NCBI Taxonomy" id="412755"/>
    <lineage>
        <taxon>unclassified sequences</taxon>
        <taxon>metagenomes</taxon>
        <taxon>ecological metagenomes</taxon>
    </lineage>
</organism>
<keyword evidence="7" id="KW-0418">Kinase</keyword>
<proteinExistence type="predicted"/>
<dbReference type="CDD" id="cd00082">
    <property type="entry name" value="HisKA"/>
    <property type="match status" value="1"/>
</dbReference>
<keyword evidence="9" id="KW-0902">Two-component regulatory system</keyword>
<keyword evidence="4" id="KW-0597">Phosphoprotein</keyword>
<comment type="catalytic activity">
    <reaction evidence="1">
        <text>ATP + protein L-histidine = ADP + protein N-phospho-L-histidine.</text>
        <dbReference type="EC" id="2.7.13.3"/>
    </reaction>
</comment>
<comment type="caution">
    <text evidence="13">The sequence shown here is derived from an EMBL/GenBank/DDBJ whole genome shotgun (WGS) entry which is preliminary data.</text>
</comment>
<dbReference type="AlphaFoldDB" id="X0SF95"/>
<keyword evidence="8" id="KW-0067">ATP-binding</keyword>
<feature type="domain" description="Response regulatory" evidence="12">
    <location>
        <begin position="13"/>
        <end position="130"/>
    </location>
</feature>
<dbReference type="CDD" id="cd16922">
    <property type="entry name" value="HATPase_EvgS-ArcB-TorS-like"/>
    <property type="match status" value="1"/>
</dbReference>
<dbReference type="GO" id="GO:0000155">
    <property type="term" value="F:phosphorelay sensor kinase activity"/>
    <property type="evidence" value="ECO:0007669"/>
    <property type="project" value="InterPro"/>
</dbReference>
<evidence type="ECO:0000256" key="3">
    <source>
        <dbReference type="ARBA" id="ARBA00012438"/>
    </source>
</evidence>
<evidence type="ECO:0000259" key="12">
    <source>
        <dbReference type="PROSITE" id="PS50110"/>
    </source>
</evidence>
<dbReference type="PANTHER" id="PTHR45339">
    <property type="entry name" value="HYBRID SIGNAL TRANSDUCTION HISTIDINE KINASE J"/>
    <property type="match status" value="1"/>
</dbReference>
<evidence type="ECO:0000256" key="1">
    <source>
        <dbReference type="ARBA" id="ARBA00000085"/>
    </source>
</evidence>
<keyword evidence="10" id="KW-0472">Membrane</keyword>
<dbReference type="FunFam" id="1.10.287.130:FF:000038">
    <property type="entry name" value="Sensory transduction histidine kinase"/>
    <property type="match status" value="1"/>
</dbReference>
<dbReference type="EC" id="2.7.13.3" evidence="3"/>
<feature type="non-terminal residue" evidence="13">
    <location>
        <position position="341"/>
    </location>
</feature>
<dbReference type="GO" id="GO:0016020">
    <property type="term" value="C:membrane"/>
    <property type="evidence" value="ECO:0007669"/>
    <property type="project" value="UniProtKB-SubCell"/>
</dbReference>
<evidence type="ECO:0000256" key="9">
    <source>
        <dbReference type="ARBA" id="ARBA00023012"/>
    </source>
</evidence>
<dbReference type="EMBL" id="BARS01008502">
    <property type="protein sequence ID" value="GAF79718.1"/>
    <property type="molecule type" value="Genomic_DNA"/>
</dbReference>
<evidence type="ECO:0000313" key="13">
    <source>
        <dbReference type="EMBL" id="GAF79718.1"/>
    </source>
</evidence>
<dbReference type="PROSITE" id="PS50110">
    <property type="entry name" value="RESPONSE_REGULATORY"/>
    <property type="match status" value="1"/>
</dbReference>
<evidence type="ECO:0000256" key="6">
    <source>
        <dbReference type="ARBA" id="ARBA00022741"/>
    </source>
</evidence>
<gene>
    <name evidence="13" type="ORF">S01H1_16194</name>
</gene>
<evidence type="ECO:0000256" key="8">
    <source>
        <dbReference type="ARBA" id="ARBA00022840"/>
    </source>
</evidence>
<dbReference type="Pfam" id="PF00072">
    <property type="entry name" value="Response_reg"/>
    <property type="match status" value="1"/>
</dbReference>
<sequence>MVSERPTNNNRSKILVVDDRSENLLAIETALKHVDTEIIKARSGNEALALMLCHDLALVLLDVRMPEMNGFEVATLMRDDDNTKHIPIIFVTAISKDEAYVFRGYETGAVDYLFTPLNPDILQAKVRVFLEMYRQKRELKIARREAEAANLAKSEFLANMSHEIRTPMTAILGFSDVLLGNLQEEEDVFAANIIKRNGEYLLRLINDILDLSKIEAGKFEVEHIACSPPTIIADVASLMRVRAKSKNIPLYVEYVGAIPETIQCDPVRLRQILINLLGNAIKFTETGSVRLVIRLVQGPGSATALRFDVIDTGIGLSEEQISTLFQPFSQADASTTRRFGG</sequence>
<dbReference type="SMART" id="SM00448">
    <property type="entry name" value="REC"/>
    <property type="match status" value="1"/>
</dbReference>
<keyword evidence="5" id="KW-0808">Transferase</keyword>
<dbReference type="SMART" id="SM00388">
    <property type="entry name" value="HisKA"/>
    <property type="match status" value="1"/>
</dbReference>
<evidence type="ECO:0000259" key="11">
    <source>
        <dbReference type="PROSITE" id="PS50109"/>
    </source>
</evidence>
<protein>
    <recommendedName>
        <fullName evidence="3">histidine kinase</fullName>
        <ecNumber evidence="3">2.7.13.3</ecNumber>
    </recommendedName>
</protein>
<dbReference type="InterPro" id="IPR001789">
    <property type="entry name" value="Sig_transdc_resp-reg_receiver"/>
</dbReference>
<dbReference type="InterPro" id="IPR005467">
    <property type="entry name" value="His_kinase_dom"/>
</dbReference>
<dbReference type="Gene3D" id="3.30.565.10">
    <property type="entry name" value="Histidine kinase-like ATPase, C-terminal domain"/>
    <property type="match status" value="1"/>
</dbReference>
<name>X0SF95_9ZZZZ</name>
<dbReference type="GO" id="GO:0005524">
    <property type="term" value="F:ATP binding"/>
    <property type="evidence" value="ECO:0007669"/>
    <property type="project" value="UniProtKB-KW"/>
</dbReference>
<dbReference type="SMART" id="SM00387">
    <property type="entry name" value="HATPase_c"/>
    <property type="match status" value="1"/>
</dbReference>
<feature type="domain" description="Histidine kinase" evidence="11">
    <location>
        <begin position="159"/>
        <end position="341"/>
    </location>
</feature>
<reference evidence="13" key="1">
    <citation type="journal article" date="2014" name="Front. Microbiol.">
        <title>High frequency of phylogenetically diverse reductive dehalogenase-homologous genes in deep subseafloor sedimentary metagenomes.</title>
        <authorList>
            <person name="Kawai M."/>
            <person name="Futagami T."/>
            <person name="Toyoda A."/>
            <person name="Takaki Y."/>
            <person name="Nishi S."/>
            <person name="Hori S."/>
            <person name="Arai W."/>
            <person name="Tsubouchi T."/>
            <person name="Morono Y."/>
            <person name="Uchiyama I."/>
            <person name="Ito T."/>
            <person name="Fujiyama A."/>
            <person name="Inagaki F."/>
            <person name="Takami H."/>
        </authorList>
    </citation>
    <scope>NUCLEOTIDE SEQUENCE</scope>
    <source>
        <strain evidence="13">Expedition CK06-06</strain>
    </source>
</reference>
<dbReference type="Pfam" id="PF02518">
    <property type="entry name" value="HATPase_c"/>
    <property type="match status" value="1"/>
</dbReference>
<dbReference type="Pfam" id="PF00512">
    <property type="entry name" value="HisKA"/>
    <property type="match status" value="1"/>
</dbReference>
<dbReference type="InterPro" id="IPR036890">
    <property type="entry name" value="HATPase_C_sf"/>
</dbReference>
<evidence type="ECO:0000256" key="7">
    <source>
        <dbReference type="ARBA" id="ARBA00022777"/>
    </source>
</evidence>
<evidence type="ECO:0000256" key="10">
    <source>
        <dbReference type="ARBA" id="ARBA00023136"/>
    </source>
</evidence>